<evidence type="ECO:0000313" key="2">
    <source>
        <dbReference type="EMBL" id="KAG0727506.1"/>
    </source>
</evidence>
<feature type="region of interest" description="Disordered" evidence="1">
    <location>
        <begin position="1"/>
        <end position="80"/>
    </location>
</feature>
<feature type="compositionally biased region" description="Basic and acidic residues" evidence="1">
    <location>
        <begin position="1"/>
        <end position="13"/>
    </location>
</feature>
<feature type="compositionally biased region" description="Basic and acidic residues" evidence="1">
    <location>
        <begin position="32"/>
        <end position="49"/>
    </location>
</feature>
<proteinExistence type="predicted"/>
<name>A0A8J4YR85_CHIOP</name>
<sequence>MEDKSEELRRENSKLMTDTQAVQNTWTTGAHQDPDGHRQADHWGPKEKGTGVFAGLNPKPRSSGPVSFGFSSFDTNKSMTSPVDMLGSANGSLQVTSLRNELQVRT</sequence>
<feature type="compositionally biased region" description="Low complexity" evidence="1">
    <location>
        <begin position="62"/>
        <end position="73"/>
    </location>
</feature>
<dbReference type="Proteomes" id="UP000770661">
    <property type="component" value="Unassembled WGS sequence"/>
</dbReference>
<evidence type="ECO:0000313" key="3">
    <source>
        <dbReference type="Proteomes" id="UP000770661"/>
    </source>
</evidence>
<gene>
    <name evidence="2" type="ORF">GWK47_034534</name>
</gene>
<accession>A0A8J4YR85</accession>
<organism evidence="2 3">
    <name type="scientific">Chionoecetes opilio</name>
    <name type="common">Atlantic snow crab</name>
    <name type="synonym">Cancer opilio</name>
    <dbReference type="NCBI Taxonomy" id="41210"/>
    <lineage>
        <taxon>Eukaryota</taxon>
        <taxon>Metazoa</taxon>
        <taxon>Ecdysozoa</taxon>
        <taxon>Arthropoda</taxon>
        <taxon>Crustacea</taxon>
        <taxon>Multicrustacea</taxon>
        <taxon>Malacostraca</taxon>
        <taxon>Eumalacostraca</taxon>
        <taxon>Eucarida</taxon>
        <taxon>Decapoda</taxon>
        <taxon>Pleocyemata</taxon>
        <taxon>Brachyura</taxon>
        <taxon>Eubrachyura</taxon>
        <taxon>Majoidea</taxon>
        <taxon>Majidae</taxon>
        <taxon>Chionoecetes</taxon>
    </lineage>
</organism>
<dbReference type="AlphaFoldDB" id="A0A8J4YR85"/>
<dbReference type="EMBL" id="JACEEZ010003294">
    <property type="protein sequence ID" value="KAG0727506.1"/>
    <property type="molecule type" value="Genomic_DNA"/>
</dbReference>
<protein>
    <submittedName>
        <fullName evidence="2">Uncharacterized protein</fullName>
    </submittedName>
</protein>
<reference evidence="2" key="1">
    <citation type="submission" date="2020-07" db="EMBL/GenBank/DDBJ databases">
        <title>The High-quality genome of the commercially important snow crab, Chionoecetes opilio.</title>
        <authorList>
            <person name="Jeong J.-H."/>
            <person name="Ryu S."/>
        </authorList>
    </citation>
    <scope>NUCLEOTIDE SEQUENCE</scope>
    <source>
        <strain evidence="2">MADBK_172401_WGS</strain>
        <tissue evidence="2">Digestive gland</tissue>
    </source>
</reference>
<evidence type="ECO:0000256" key="1">
    <source>
        <dbReference type="SAM" id="MobiDB-lite"/>
    </source>
</evidence>
<comment type="caution">
    <text evidence="2">The sequence shown here is derived from an EMBL/GenBank/DDBJ whole genome shotgun (WGS) entry which is preliminary data.</text>
</comment>
<keyword evidence="3" id="KW-1185">Reference proteome</keyword>
<feature type="compositionally biased region" description="Polar residues" evidence="1">
    <location>
        <begin position="14"/>
        <end position="30"/>
    </location>
</feature>